<protein>
    <recommendedName>
        <fullName evidence="3">DKNYY domain-containing protein</fullName>
    </recommendedName>
</protein>
<dbReference type="InterPro" id="IPR027375">
    <property type="entry name" value="DKNYY"/>
</dbReference>
<dbReference type="RefSeq" id="WP_188503089.1">
    <property type="nucleotide sequence ID" value="NZ_BMFP01000009.1"/>
</dbReference>
<evidence type="ECO:0000313" key="1">
    <source>
        <dbReference type="EMBL" id="GGG30674.1"/>
    </source>
</evidence>
<dbReference type="EMBL" id="BMFP01000009">
    <property type="protein sequence ID" value="GGG30674.1"/>
    <property type="molecule type" value="Genomic_DNA"/>
</dbReference>
<comment type="caution">
    <text evidence="1">The sequence shown here is derived from an EMBL/GenBank/DDBJ whole genome shotgun (WGS) entry which is preliminary data.</text>
</comment>
<keyword evidence="2" id="KW-1185">Reference proteome</keyword>
<evidence type="ECO:0000313" key="2">
    <source>
        <dbReference type="Proteomes" id="UP000634043"/>
    </source>
</evidence>
<organism evidence="1 2">
    <name type="scientific">Pontibacter amylolyticus</name>
    <dbReference type="NCBI Taxonomy" id="1424080"/>
    <lineage>
        <taxon>Bacteria</taxon>
        <taxon>Pseudomonadati</taxon>
        <taxon>Bacteroidota</taxon>
        <taxon>Cytophagia</taxon>
        <taxon>Cytophagales</taxon>
        <taxon>Hymenobacteraceae</taxon>
        <taxon>Pontibacter</taxon>
    </lineage>
</organism>
<name>A0ABQ1WKJ7_9BACT</name>
<proteinExistence type="predicted"/>
<evidence type="ECO:0008006" key="3">
    <source>
        <dbReference type="Google" id="ProtNLM"/>
    </source>
</evidence>
<dbReference type="Proteomes" id="UP000634043">
    <property type="component" value="Unassembled WGS sequence"/>
</dbReference>
<gene>
    <name evidence="1" type="ORF">GCM10011323_37670</name>
</gene>
<accession>A0ABQ1WKJ7</accession>
<dbReference type="PROSITE" id="PS51257">
    <property type="entry name" value="PROKAR_LIPOPROTEIN"/>
    <property type="match status" value="1"/>
</dbReference>
<dbReference type="Pfam" id="PF13644">
    <property type="entry name" value="DKNYY"/>
    <property type="match status" value="1"/>
</dbReference>
<sequence length="245" mass="28520">MNYKQYLLGLFIIVLTGCSGYTKKDGKVYLRSSNEARIGVRYLEVDNADYSSFKVINHNTNLDLAKDKNHIFIGTSILADAEPSTFEHIKEYYWKDKNYVYLLRFGGTDSKIKQADVKTFEVIDDNLWAKDKDHVYYGLQKLHGADPKKFKAIDEDWGKDGSFFYWHELRIDSLDYASAKILSPYYIKDKQHVYYNDRLVEGANASAFVPDGVGSFGHDDKNMYDREKNEGPITEQYRRTYIDKE</sequence>
<reference evidence="2" key="1">
    <citation type="journal article" date="2019" name="Int. J. Syst. Evol. Microbiol.">
        <title>The Global Catalogue of Microorganisms (GCM) 10K type strain sequencing project: providing services to taxonomists for standard genome sequencing and annotation.</title>
        <authorList>
            <consortium name="The Broad Institute Genomics Platform"/>
            <consortium name="The Broad Institute Genome Sequencing Center for Infectious Disease"/>
            <person name="Wu L."/>
            <person name="Ma J."/>
        </authorList>
    </citation>
    <scope>NUCLEOTIDE SEQUENCE [LARGE SCALE GENOMIC DNA]</scope>
    <source>
        <strain evidence="2">CGMCC 1.12749</strain>
    </source>
</reference>